<dbReference type="Proteomes" id="UP001293593">
    <property type="component" value="Unassembled WGS sequence"/>
</dbReference>
<dbReference type="InterPro" id="IPR025398">
    <property type="entry name" value="DUF4371"/>
</dbReference>
<gene>
    <name evidence="2" type="ORF">QN277_005767</name>
</gene>
<name>A0AAE1IWZ1_9FABA</name>
<evidence type="ECO:0000313" key="2">
    <source>
        <dbReference type="EMBL" id="KAK4259437.1"/>
    </source>
</evidence>
<proteinExistence type="predicted"/>
<keyword evidence="3" id="KW-1185">Reference proteome</keyword>
<dbReference type="InterPro" id="IPR006580">
    <property type="entry name" value="Znf_TTF"/>
</dbReference>
<reference evidence="2" key="1">
    <citation type="submission" date="2023-10" db="EMBL/GenBank/DDBJ databases">
        <title>Chromosome-level genome of the transformable northern wattle, Acacia crassicarpa.</title>
        <authorList>
            <person name="Massaro I."/>
            <person name="Sinha N.R."/>
            <person name="Poethig S."/>
            <person name="Leichty A.R."/>
        </authorList>
    </citation>
    <scope>NUCLEOTIDE SEQUENCE</scope>
    <source>
        <strain evidence="2">Acra3RX</strain>
        <tissue evidence="2">Leaf</tissue>
    </source>
</reference>
<evidence type="ECO:0000313" key="3">
    <source>
        <dbReference type="Proteomes" id="UP001293593"/>
    </source>
</evidence>
<dbReference type="PANTHER" id="PTHR45749:SF37">
    <property type="entry name" value="OS05G0311600 PROTEIN"/>
    <property type="match status" value="1"/>
</dbReference>
<evidence type="ECO:0000259" key="1">
    <source>
        <dbReference type="SMART" id="SM00597"/>
    </source>
</evidence>
<dbReference type="EMBL" id="JAWXYG010000011">
    <property type="protein sequence ID" value="KAK4259437.1"/>
    <property type="molecule type" value="Genomic_DNA"/>
</dbReference>
<accession>A0AAE1IWZ1</accession>
<protein>
    <recommendedName>
        <fullName evidence="1">TTF-type domain-containing protein</fullName>
    </recommendedName>
</protein>
<feature type="domain" description="TTF-type" evidence="1">
    <location>
        <begin position="2"/>
        <end position="74"/>
    </location>
</feature>
<dbReference type="PANTHER" id="PTHR45749">
    <property type="match status" value="1"/>
</dbReference>
<dbReference type="AlphaFoldDB" id="A0AAE1IWZ1"/>
<sequence length="195" mass="22580">MRRFNPKWYEEFGSWLEYSVGGSGSTREAFVGVGFKNWHKKDRIKVHIGDHKSTHNRCYQACQDLTKQKQHIDIVFSNISDQQRIDYRIRLKTSLDCVRFLLRNGQSFWGHDKFTSSNQQGLFLELLKFYSKPNKEMSDVVLENAPDNHTLTSPKIQKDLSQACADLTVKAIISDLGDDYFSLLVDEARDVAIKE</sequence>
<comment type="caution">
    <text evidence="2">The sequence shown here is derived from an EMBL/GenBank/DDBJ whole genome shotgun (WGS) entry which is preliminary data.</text>
</comment>
<organism evidence="2 3">
    <name type="scientific">Acacia crassicarpa</name>
    <name type="common">northern wattle</name>
    <dbReference type="NCBI Taxonomy" id="499986"/>
    <lineage>
        <taxon>Eukaryota</taxon>
        <taxon>Viridiplantae</taxon>
        <taxon>Streptophyta</taxon>
        <taxon>Embryophyta</taxon>
        <taxon>Tracheophyta</taxon>
        <taxon>Spermatophyta</taxon>
        <taxon>Magnoliopsida</taxon>
        <taxon>eudicotyledons</taxon>
        <taxon>Gunneridae</taxon>
        <taxon>Pentapetalae</taxon>
        <taxon>rosids</taxon>
        <taxon>fabids</taxon>
        <taxon>Fabales</taxon>
        <taxon>Fabaceae</taxon>
        <taxon>Caesalpinioideae</taxon>
        <taxon>mimosoid clade</taxon>
        <taxon>Acacieae</taxon>
        <taxon>Acacia</taxon>
    </lineage>
</organism>
<dbReference type="SMART" id="SM00597">
    <property type="entry name" value="ZnF_TTF"/>
    <property type="match status" value="1"/>
</dbReference>
<dbReference type="Pfam" id="PF14291">
    <property type="entry name" value="DUF4371"/>
    <property type="match status" value="1"/>
</dbReference>